<gene>
    <name evidence="1" type="ORF">ABIE04_000501</name>
</gene>
<accession>A0ABV2PT26</accession>
<dbReference type="EMBL" id="JBEPSD010000001">
    <property type="protein sequence ID" value="MET4568174.1"/>
    <property type="molecule type" value="Genomic_DNA"/>
</dbReference>
<evidence type="ECO:0000313" key="2">
    <source>
        <dbReference type="Proteomes" id="UP001549251"/>
    </source>
</evidence>
<evidence type="ECO:0008006" key="3">
    <source>
        <dbReference type="Google" id="ProtNLM"/>
    </source>
</evidence>
<sequence>MLVSKYFKLGRNQATLDFLDVHIDKDIAVFVDPGAVRALKTEWGHHCVSLLQSYFDTVLEAIRNGQHVRAKELLASLSERNEFHLGFSKGKSQGHALGPVSAEKIWTSLIKSKAATTGLLQDLEDTILFVDGLGPDMLSDAVCNIIRGPLIEYTQQACNYYGIPLTKGVNSGPIWNPRDEKWENGLIELPMTRHGPVILIPKIIARVKQTYGADEYYRHFLMPVLQQHHKDINSSLVHVLKGKKNKGVKKVYKTSLYNLYGVDKLASARLTSDHPGALTNYRETKKATPSYPLDHIALAKLENVAPPDFSGLLDNVMQIKVGRDGAAAYENAIEKLLSALLYPSLAFPVKQDKIHDGRKRIDITYVNDAKVGFFNWVSMHYPASHIFVECKNYGKEVGNPEVDQLAGRFSPSRGQVGILVVRSIQNKELLLKRCKDTTNDRRGYILVLEDSDLQELIGQRGAVNQGDGENILYKQFKALIS</sequence>
<organism evidence="1 2">
    <name type="scientific">Rhodanobacter soli</name>
    <dbReference type="NCBI Taxonomy" id="590609"/>
    <lineage>
        <taxon>Bacteria</taxon>
        <taxon>Pseudomonadati</taxon>
        <taxon>Pseudomonadota</taxon>
        <taxon>Gammaproteobacteria</taxon>
        <taxon>Lysobacterales</taxon>
        <taxon>Rhodanobacteraceae</taxon>
        <taxon>Rhodanobacter</taxon>
    </lineage>
</organism>
<dbReference type="RefSeq" id="WP_354547014.1">
    <property type="nucleotide sequence ID" value="NZ_JBEPSD010000001.1"/>
</dbReference>
<keyword evidence="2" id="KW-1185">Reference proteome</keyword>
<evidence type="ECO:0000313" key="1">
    <source>
        <dbReference type="EMBL" id="MET4568174.1"/>
    </source>
</evidence>
<dbReference type="Proteomes" id="UP001549251">
    <property type="component" value="Unassembled WGS sequence"/>
</dbReference>
<reference evidence="1 2" key="1">
    <citation type="submission" date="2024-06" db="EMBL/GenBank/DDBJ databases">
        <title>Sorghum-associated microbial communities from plants grown in Nebraska, USA.</title>
        <authorList>
            <person name="Schachtman D."/>
        </authorList>
    </citation>
    <scope>NUCLEOTIDE SEQUENCE [LARGE SCALE GENOMIC DNA]</scope>
    <source>
        <strain evidence="1 2">1757</strain>
    </source>
</reference>
<protein>
    <recommendedName>
        <fullName evidence="3">Restriction endonuclease type IV Mrr domain-containing protein</fullName>
    </recommendedName>
</protein>
<name>A0ABV2PT26_9GAMM</name>
<proteinExistence type="predicted"/>
<comment type="caution">
    <text evidence="1">The sequence shown here is derived from an EMBL/GenBank/DDBJ whole genome shotgun (WGS) entry which is preliminary data.</text>
</comment>